<dbReference type="PRINTS" id="PR00146">
    <property type="entry name" value="DHPICSNTHASE"/>
</dbReference>
<sequence length="297" mass="32525">MFKGVITPMVTILDENKCIDLQGTTKMIEFLIEDGVDGLLFLGSIGEFFAISMSEKKALIDHAVKIVDGRVPVLIGTGGTQVDEVIELSQYAERAGATAILVVSPYYFKLDEANLYRYFEMVATSVKLPMMLYNFPERTVHDLTPALVKRLAVDFKNIVGIKDTVDNISHTRALIQAVKPVRPDFCFFTGFDEYFVPNLMAGGDGLIGGISNFYPSLFKKLYTAYVTGDMATVLDCQKVVSDLMPVYTMTQPFVAAIKMAVKLVGVPIVPEVKAPGIMANDEEAAQIRALLLANGIG</sequence>
<dbReference type="PROSITE" id="PS00666">
    <property type="entry name" value="DHDPS_2"/>
    <property type="match status" value="1"/>
</dbReference>
<evidence type="ECO:0000256" key="1">
    <source>
        <dbReference type="ARBA" id="ARBA00023239"/>
    </source>
</evidence>
<evidence type="ECO:0000256" key="3">
    <source>
        <dbReference type="PIRNR" id="PIRNR001365"/>
    </source>
</evidence>
<gene>
    <name evidence="4" type="ORF">KHM83_00275</name>
</gene>
<evidence type="ECO:0000313" key="5">
    <source>
        <dbReference type="Proteomes" id="UP000746471"/>
    </source>
</evidence>
<keyword evidence="2" id="KW-0704">Schiff base</keyword>
<evidence type="ECO:0000313" key="4">
    <source>
        <dbReference type="EMBL" id="MBS7525101.1"/>
    </source>
</evidence>
<comment type="similarity">
    <text evidence="3">Belongs to the DapA family.</text>
</comment>
<dbReference type="EMBL" id="JAHBCL010000001">
    <property type="protein sequence ID" value="MBS7525101.1"/>
    <property type="molecule type" value="Genomic_DNA"/>
</dbReference>
<dbReference type="PANTHER" id="PTHR12128:SF28">
    <property type="entry name" value="2-DEHYDRO-3-DEOXY-D-GLUCONATE ALDOLASE YAGE-RELATED"/>
    <property type="match status" value="1"/>
</dbReference>
<dbReference type="PIRSF" id="PIRSF001365">
    <property type="entry name" value="DHDPS"/>
    <property type="match status" value="1"/>
</dbReference>
<evidence type="ECO:0000256" key="2">
    <source>
        <dbReference type="ARBA" id="ARBA00023270"/>
    </source>
</evidence>
<dbReference type="Gene3D" id="3.20.20.70">
    <property type="entry name" value="Aldolase class I"/>
    <property type="match status" value="1"/>
</dbReference>
<accession>A0ABS5PJG7</accession>
<dbReference type="SMART" id="SM01130">
    <property type="entry name" value="DHDPS"/>
    <property type="match status" value="1"/>
</dbReference>
<dbReference type="PANTHER" id="PTHR12128">
    <property type="entry name" value="DIHYDRODIPICOLINATE SYNTHASE"/>
    <property type="match status" value="1"/>
</dbReference>
<dbReference type="InterPro" id="IPR013785">
    <property type="entry name" value="Aldolase_TIM"/>
</dbReference>
<dbReference type="InterPro" id="IPR002220">
    <property type="entry name" value="DapA-like"/>
</dbReference>
<dbReference type="Proteomes" id="UP000746471">
    <property type="component" value="Unassembled WGS sequence"/>
</dbReference>
<comment type="caution">
    <text evidence="4">The sequence shown here is derived from an EMBL/GenBank/DDBJ whole genome shotgun (WGS) entry which is preliminary data.</text>
</comment>
<proteinExistence type="inferred from homology"/>
<dbReference type="SUPFAM" id="SSF51569">
    <property type="entry name" value="Aldolase"/>
    <property type="match status" value="1"/>
</dbReference>
<keyword evidence="1 3" id="KW-0456">Lyase</keyword>
<reference evidence="4 5" key="1">
    <citation type="submission" date="2021-05" db="EMBL/GenBank/DDBJ databases">
        <title>Fusibacter ferrireducens sp. nov., an anaerobic, sulfur- and Fe-reducing bacterium isolated from the mangrove sediment.</title>
        <authorList>
            <person name="Qiu D."/>
        </authorList>
    </citation>
    <scope>NUCLEOTIDE SEQUENCE [LARGE SCALE GENOMIC DNA]</scope>
    <source>
        <strain evidence="4 5">DSM 12116</strain>
    </source>
</reference>
<dbReference type="Pfam" id="PF00701">
    <property type="entry name" value="DHDPS"/>
    <property type="match status" value="1"/>
</dbReference>
<name>A0ABS5PJG7_9FIRM</name>
<organism evidence="4 5">
    <name type="scientific">Fusibacter paucivorans</name>
    <dbReference type="NCBI Taxonomy" id="76009"/>
    <lineage>
        <taxon>Bacteria</taxon>
        <taxon>Bacillati</taxon>
        <taxon>Bacillota</taxon>
        <taxon>Clostridia</taxon>
        <taxon>Eubacteriales</taxon>
        <taxon>Eubacteriales Family XII. Incertae Sedis</taxon>
        <taxon>Fusibacter</taxon>
    </lineage>
</organism>
<dbReference type="InterPro" id="IPR020625">
    <property type="entry name" value="Schiff_base-form_aldolases_AS"/>
</dbReference>
<protein>
    <submittedName>
        <fullName evidence="4">Dihydrodipicolinate synthase family protein</fullName>
    </submittedName>
</protein>
<keyword evidence="5" id="KW-1185">Reference proteome</keyword>
<dbReference type="RefSeq" id="WP_213234890.1">
    <property type="nucleotide sequence ID" value="NZ_JAHBCL010000001.1"/>
</dbReference>
<dbReference type="CDD" id="cd00408">
    <property type="entry name" value="DHDPS-like"/>
    <property type="match status" value="1"/>
</dbReference>